<proteinExistence type="predicted"/>
<feature type="compositionally biased region" description="Basic and acidic residues" evidence="1">
    <location>
        <begin position="200"/>
        <end position="213"/>
    </location>
</feature>
<feature type="region of interest" description="Disordered" evidence="1">
    <location>
        <begin position="1"/>
        <end position="39"/>
    </location>
</feature>
<evidence type="ECO:0008006" key="4">
    <source>
        <dbReference type="Google" id="ProtNLM"/>
    </source>
</evidence>
<dbReference type="PANTHER" id="PTHR37456">
    <property type="entry name" value="SI:CH211-266K2.1"/>
    <property type="match status" value="1"/>
</dbReference>
<dbReference type="Pfam" id="PF01391">
    <property type="entry name" value="Collagen"/>
    <property type="match status" value="2"/>
</dbReference>
<name>A0A1Y1M1U1_PHOPY</name>
<feature type="transmembrane region" description="Helical" evidence="2">
    <location>
        <begin position="44"/>
        <end position="63"/>
    </location>
</feature>
<feature type="compositionally biased region" description="Basic and acidic residues" evidence="1">
    <location>
        <begin position="329"/>
        <end position="338"/>
    </location>
</feature>
<dbReference type="AlphaFoldDB" id="A0A1Y1M1U1"/>
<feature type="region of interest" description="Disordered" evidence="1">
    <location>
        <begin position="268"/>
        <end position="388"/>
    </location>
</feature>
<keyword evidence="2" id="KW-0812">Transmembrane</keyword>
<organism evidence="3">
    <name type="scientific">Photinus pyralis</name>
    <name type="common">Common eastern firefly</name>
    <name type="synonym">Lampyris pyralis</name>
    <dbReference type="NCBI Taxonomy" id="7054"/>
    <lineage>
        <taxon>Eukaryota</taxon>
        <taxon>Metazoa</taxon>
        <taxon>Ecdysozoa</taxon>
        <taxon>Arthropoda</taxon>
        <taxon>Hexapoda</taxon>
        <taxon>Insecta</taxon>
        <taxon>Pterygota</taxon>
        <taxon>Neoptera</taxon>
        <taxon>Endopterygota</taxon>
        <taxon>Coleoptera</taxon>
        <taxon>Polyphaga</taxon>
        <taxon>Elateriformia</taxon>
        <taxon>Elateroidea</taxon>
        <taxon>Lampyridae</taxon>
        <taxon>Lampyrinae</taxon>
        <taxon>Photinus</taxon>
    </lineage>
</organism>
<dbReference type="PANTHER" id="PTHR37456:SF6">
    <property type="entry name" value="COLLAGEN ALPHA-1(XXIII) CHAIN-LIKE ISOFORM X2"/>
    <property type="match status" value="1"/>
</dbReference>
<keyword evidence="2" id="KW-1133">Transmembrane helix</keyword>
<protein>
    <recommendedName>
        <fullName evidence="4">Nematode cuticle collagen N-terminal domain-containing protein</fullName>
    </recommendedName>
</protein>
<reference evidence="3" key="1">
    <citation type="journal article" date="2016" name="Sci. Rep.">
        <title>Molecular characterization of firefly nuptial gifts: a multi-omics approach sheds light on postcopulatory sexual selection.</title>
        <authorList>
            <person name="Al-Wathiqui N."/>
            <person name="Fallon T.R."/>
            <person name="South A."/>
            <person name="Weng J.K."/>
            <person name="Lewis S.M."/>
        </authorList>
    </citation>
    <scope>NUCLEOTIDE SEQUENCE</scope>
</reference>
<sequence length="417" mass="42947">MDPLNAPSFAIPDKNSDKTNKKGNSLKFTESHETKSGASSTGPFFVVCVLCSVCVVVSVYSGWREAALENRFNILENRVALLEKRSLENVNILIERVRKDAEEHFHKRILRQAAATSSIILGAHKRTTRDVPECICPAGPPGAPGPAGPPGKRGRKGKKGDQGEAGPSGSPGAPGKNGFPGEKGMKGAVGYMGPIGLDGPKGDAGRPGDKGQKGDNGNPGFDVFSTVKGLKRSVTTLRGGTLGYAEIVAVKGLQENGHNISAETIITLKGEPGEPGPPGPAGPQGPEGLPGHDGRQGISGEPGPAGDRGEPGPIGPIGPPGMDGVSGPKGDKGDKGERGLTTTLTGDQFPTGIIEGPPGPPGPAGEKGETGPTGPPGPVGEKGARGRRGKRVRYLHPNTFGSGFHELLIQYTFTFFQ</sequence>
<dbReference type="InterPro" id="IPR008160">
    <property type="entry name" value="Collagen"/>
</dbReference>
<feature type="compositionally biased region" description="Pro residues" evidence="1">
    <location>
        <begin position="138"/>
        <end position="149"/>
    </location>
</feature>
<keyword evidence="2" id="KW-0472">Membrane</keyword>
<evidence type="ECO:0000256" key="2">
    <source>
        <dbReference type="SAM" id="Phobius"/>
    </source>
</evidence>
<accession>A0A1Y1M1U1</accession>
<feature type="compositionally biased region" description="Pro residues" evidence="1">
    <location>
        <begin position="274"/>
        <end position="283"/>
    </location>
</feature>
<dbReference type="InterPro" id="IPR050938">
    <property type="entry name" value="Collagen_Structural_Proteins"/>
</dbReference>
<feature type="compositionally biased region" description="Low complexity" evidence="1">
    <location>
        <begin position="165"/>
        <end position="174"/>
    </location>
</feature>
<evidence type="ECO:0000256" key="1">
    <source>
        <dbReference type="SAM" id="MobiDB-lite"/>
    </source>
</evidence>
<feature type="region of interest" description="Disordered" evidence="1">
    <location>
        <begin position="132"/>
        <end position="222"/>
    </location>
</feature>
<dbReference type="EMBL" id="GEZM01046526">
    <property type="protein sequence ID" value="JAV77157.1"/>
    <property type="molecule type" value="Transcribed_RNA"/>
</dbReference>
<evidence type="ECO:0000313" key="3">
    <source>
        <dbReference type="EMBL" id="JAV77157.1"/>
    </source>
</evidence>